<dbReference type="GO" id="GO:0016301">
    <property type="term" value="F:kinase activity"/>
    <property type="evidence" value="ECO:0007669"/>
    <property type="project" value="UniProtKB-KW"/>
</dbReference>
<dbReference type="Pfam" id="PF00480">
    <property type="entry name" value="ROK"/>
    <property type="match status" value="1"/>
</dbReference>
<dbReference type="Gene3D" id="3.30.420.40">
    <property type="match status" value="2"/>
</dbReference>
<dbReference type="InterPro" id="IPR036388">
    <property type="entry name" value="WH-like_DNA-bd_sf"/>
</dbReference>
<dbReference type="CDD" id="cd23763">
    <property type="entry name" value="ASKHA_ATPase_ROK"/>
    <property type="match status" value="1"/>
</dbReference>
<evidence type="ECO:0000256" key="1">
    <source>
        <dbReference type="ARBA" id="ARBA00006479"/>
    </source>
</evidence>
<protein>
    <submittedName>
        <fullName evidence="2">NBD/HSP70 family sugar kinase</fullName>
    </submittedName>
</protein>
<dbReference type="InterPro" id="IPR036390">
    <property type="entry name" value="WH_DNA-bd_sf"/>
</dbReference>
<dbReference type="PANTHER" id="PTHR18964:SF149">
    <property type="entry name" value="BIFUNCTIONAL UDP-N-ACETYLGLUCOSAMINE 2-EPIMERASE_N-ACETYLMANNOSAMINE KINASE"/>
    <property type="match status" value="1"/>
</dbReference>
<dbReference type="PANTHER" id="PTHR18964">
    <property type="entry name" value="ROK (REPRESSOR, ORF, KINASE) FAMILY"/>
    <property type="match status" value="1"/>
</dbReference>
<dbReference type="InterPro" id="IPR000600">
    <property type="entry name" value="ROK"/>
</dbReference>
<organism evidence="2 3">
    <name type="scientific">Rhizobium leguminosarum</name>
    <dbReference type="NCBI Taxonomy" id="384"/>
    <lineage>
        <taxon>Bacteria</taxon>
        <taxon>Pseudomonadati</taxon>
        <taxon>Pseudomonadota</taxon>
        <taxon>Alphaproteobacteria</taxon>
        <taxon>Hyphomicrobiales</taxon>
        <taxon>Rhizobiaceae</taxon>
        <taxon>Rhizobium/Agrobacterium group</taxon>
        <taxon>Rhizobium</taxon>
    </lineage>
</organism>
<dbReference type="RefSeq" id="WP_183605530.1">
    <property type="nucleotide sequence ID" value="NZ_JACHAZ010000002.1"/>
</dbReference>
<dbReference type="SUPFAM" id="SSF53067">
    <property type="entry name" value="Actin-like ATPase domain"/>
    <property type="match status" value="1"/>
</dbReference>
<dbReference type="Gene3D" id="1.10.10.10">
    <property type="entry name" value="Winged helix-like DNA-binding domain superfamily/Winged helix DNA-binding domain"/>
    <property type="match status" value="1"/>
</dbReference>
<dbReference type="Pfam" id="PF13412">
    <property type="entry name" value="HTH_24"/>
    <property type="match status" value="1"/>
</dbReference>
<dbReference type="Proteomes" id="UP000538507">
    <property type="component" value="Unassembled WGS sequence"/>
</dbReference>
<dbReference type="InterPro" id="IPR043129">
    <property type="entry name" value="ATPase_NBD"/>
</dbReference>
<evidence type="ECO:0000313" key="3">
    <source>
        <dbReference type="Proteomes" id="UP000538507"/>
    </source>
</evidence>
<name>A0AAE2MF90_RHILE</name>
<sequence length="415" mass="44855">MSSLDGPANIPVPPPILNPAGGANQVRVRAYNERLVLSLVRLYGALSKADIARRSGLSAQTVSVIMRVLEKEGLLSRGEPVRGRVGQPSIPMHLNPDAVYSYGLKIGRRSADLVLMDFVGRIRMQLHKTYAYPLPEEILAFVTSGIQDLEDRLDDKQRGRIAGLGIAAPFELWNWAEEVGAPPGAMEVWREVDLQADIAARVAHPVFLQNDATSACGAELVFGIGPSYPDFVYFFIGSFIGGGIVLNSAIFSGRTGTAGAIGPLPVRGKNGETKQLLEIASIFVLENMLRERGIDPEPLWYSADDWVDFGEPMESWIQDSAKALAQAIVAAASILDFSAAVIDGGFPHWVRSRVVQATIDEAAKLDLQGVVMPEIIEGAVGAQARAIGGASLPIFARYLTDQNVLFKEVDHAERT</sequence>
<comment type="similarity">
    <text evidence="1">Belongs to the ROK (NagC/XylR) family.</text>
</comment>
<proteinExistence type="inferred from homology"/>
<keyword evidence="2" id="KW-0418">Kinase</keyword>
<evidence type="ECO:0000313" key="2">
    <source>
        <dbReference type="EMBL" id="MBB4288261.1"/>
    </source>
</evidence>
<reference evidence="2 3" key="1">
    <citation type="submission" date="2020-08" db="EMBL/GenBank/DDBJ databases">
        <title>Genomic Encyclopedia of Type Strains, Phase IV (KMG-V): Genome sequencing to study the core and pangenomes of soil and plant-associated prokaryotes.</title>
        <authorList>
            <person name="Whitman W."/>
        </authorList>
    </citation>
    <scope>NUCLEOTIDE SEQUENCE [LARGE SCALE GENOMIC DNA]</scope>
    <source>
        <strain evidence="2 3">SEMIA 415</strain>
    </source>
</reference>
<dbReference type="SUPFAM" id="SSF46785">
    <property type="entry name" value="Winged helix' DNA-binding domain"/>
    <property type="match status" value="1"/>
</dbReference>
<dbReference type="AlphaFoldDB" id="A0AAE2MF90"/>
<keyword evidence="2" id="KW-0808">Transferase</keyword>
<accession>A0AAE2MF90</accession>
<gene>
    <name evidence="2" type="ORF">GGE16_000277</name>
</gene>
<comment type="caution">
    <text evidence="2">The sequence shown here is derived from an EMBL/GenBank/DDBJ whole genome shotgun (WGS) entry which is preliminary data.</text>
</comment>
<dbReference type="EMBL" id="JACIGO010000001">
    <property type="protein sequence ID" value="MBB4288261.1"/>
    <property type="molecule type" value="Genomic_DNA"/>
</dbReference>